<reference evidence="1 2" key="1">
    <citation type="journal article" date="2016" name="Nat. Commun.">
        <title>Thousands of microbial genomes shed light on interconnected biogeochemical processes in an aquifer system.</title>
        <authorList>
            <person name="Anantharaman K."/>
            <person name="Brown C.T."/>
            <person name="Hug L.A."/>
            <person name="Sharon I."/>
            <person name="Castelle C.J."/>
            <person name="Probst A.J."/>
            <person name="Thomas B.C."/>
            <person name="Singh A."/>
            <person name="Wilkins M.J."/>
            <person name="Karaoz U."/>
            <person name="Brodie E.L."/>
            <person name="Williams K.H."/>
            <person name="Hubbard S.S."/>
            <person name="Banfield J.F."/>
        </authorList>
    </citation>
    <scope>NUCLEOTIDE SEQUENCE [LARGE SCALE GENOMIC DNA]</scope>
</reference>
<name>A0A1F5SBE5_9BACT</name>
<dbReference type="STRING" id="1797989.A3H66_00500"/>
<dbReference type="Pfam" id="PF13489">
    <property type="entry name" value="Methyltransf_23"/>
    <property type="match status" value="1"/>
</dbReference>
<dbReference type="EMBL" id="MFFW01000039">
    <property type="protein sequence ID" value="OGF24048.1"/>
    <property type="molecule type" value="Genomic_DNA"/>
</dbReference>
<comment type="caution">
    <text evidence="1">The sequence shown here is derived from an EMBL/GenBank/DDBJ whole genome shotgun (WGS) entry which is preliminary data.</text>
</comment>
<dbReference type="CDD" id="cd02440">
    <property type="entry name" value="AdoMet_MTases"/>
    <property type="match status" value="1"/>
</dbReference>
<evidence type="ECO:0008006" key="3">
    <source>
        <dbReference type="Google" id="ProtNLM"/>
    </source>
</evidence>
<protein>
    <recommendedName>
        <fullName evidence="3">Methyltransferase domain-containing protein</fullName>
    </recommendedName>
</protein>
<accession>A0A1F5SBE5</accession>
<dbReference type="AlphaFoldDB" id="A0A1F5SBE5"/>
<dbReference type="SUPFAM" id="SSF53335">
    <property type="entry name" value="S-adenosyl-L-methionine-dependent methyltransferases"/>
    <property type="match status" value="1"/>
</dbReference>
<organism evidence="1 2">
    <name type="scientific">Candidatus Falkowbacteria bacterium RIFCSPLOWO2_02_FULL_45_21</name>
    <dbReference type="NCBI Taxonomy" id="1797989"/>
    <lineage>
        <taxon>Bacteria</taxon>
        <taxon>Candidatus Falkowiibacteriota</taxon>
    </lineage>
</organism>
<evidence type="ECO:0000313" key="2">
    <source>
        <dbReference type="Proteomes" id="UP000178783"/>
    </source>
</evidence>
<evidence type="ECO:0000313" key="1">
    <source>
        <dbReference type="EMBL" id="OGF24048.1"/>
    </source>
</evidence>
<dbReference type="Proteomes" id="UP000178783">
    <property type="component" value="Unassembled WGS sequence"/>
</dbReference>
<dbReference type="InterPro" id="IPR029063">
    <property type="entry name" value="SAM-dependent_MTases_sf"/>
</dbReference>
<sequence length="195" mass="22246">MPIDSKIYDDRFFNNTVKLERASARAMVKILIKYFAPQTVIDIGCGVGVYLAEFKKFKIEISGFDGSPAAIADSLVKDIKLHDLCQPLKLNRQFDLCLCFEVAEHLPKSCAGVLVETLARLSQTIIFTAATPGQGPKNIGHINEQPFAYWIELFQQRKYLINQALTEKIRQEMINRKVVWWLTKNLLIFEKHGKS</sequence>
<dbReference type="Gene3D" id="3.40.50.150">
    <property type="entry name" value="Vaccinia Virus protein VP39"/>
    <property type="match status" value="1"/>
</dbReference>
<proteinExistence type="predicted"/>
<gene>
    <name evidence="1" type="ORF">A3H66_00500</name>
</gene>